<evidence type="ECO:0000313" key="1">
    <source>
        <dbReference type="EMBL" id="CEK56496.1"/>
    </source>
</evidence>
<feature type="non-terminal residue" evidence="1">
    <location>
        <position position="187"/>
    </location>
</feature>
<sequence>SNPPVYFIQSCSKSNNTTVQNDDVTDDNNLQLTMSTPRMIHSSTTPVLDIRKIHDCLCKPITQPLSIVEEKLLTNFVRRKLNTTHTPNTIACKTRGQPIVLEKIKKQRKETSQIKSLTKQKQSTFLPSVVEHDACTSTDLLEVEQEHQVQQQLNRFCVSISKIDDFKVSVPTNNVSNEGIIICDSKG</sequence>
<name>A0A0B6YL45_9EUPU</name>
<dbReference type="AlphaFoldDB" id="A0A0B6YL45"/>
<feature type="non-terminal residue" evidence="1">
    <location>
        <position position="1"/>
    </location>
</feature>
<protein>
    <submittedName>
        <fullName evidence="1">Uncharacterized protein</fullName>
    </submittedName>
</protein>
<gene>
    <name evidence="1" type="primary">ORF27781</name>
</gene>
<organism evidence="1">
    <name type="scientific">Arion vulgaris</name>
    <dbReference type="NCBI Taxonomy" id="1028688"/>
    <lineage>
        <taxon>Eukaryota</taxon>
        <taxon>Metazoa</taxon>
        <taxon>Spiralia</taxon>
        <taxon>Lophotrochozoa</taxon>
        <taxon>Mollusca</taxon>
        <taxon>Gastropoda</taxon>
        <taxon>Heterobranchia</taxon>
        <taxon>Euthyneura</taxon>
        <taxon>Panpulmonata</taxon>
        <taxon>Eupulmonata</taxon>
        <taxon>Stylommatophora</taxon>
        <taxon>Helicina</taxon>
        <taxon>Arionoidea</taxon>
        <taxon>Arionidae</taxon>
        <taxon>Arion</taxon>
    </lineage>
</organism>
<reference evidence="1" key="1">
    <citation type="submission" date="2014-12" db="EMBL/GenBank/DDBJ databases">
        <title>Insight into the proteome of Arion vulgaris.</title>
        <authorList>
            <person name="Aradska J."/>
            <person name="Bulat T."/>
            <person name="Smidak R."/>
            <person name="Sarate P."/>
            <person name="Gangsoo J."/>
            <person name="Sialana F."/>
            <person name="Bilban M."/>
            <person name="Lubec G."/>
        </authorList>
    </citation>
    <scope>NUCLEOTIDE SEQUENCE</scope>
    <source>
        <tissue evidence="1">Skin</tissue>
    </source>
</reference>
<proteinExistence type="predicted"/>
<dbReference type="EMBL" id="HACG01009631">
    <property type="protein sequence ID" value="CEK56496.1"/>
    <property type="molecule type" value="Transcribed_RNA"/>
</dbReference>
<accession>A0A0B6YL45</accession>